<dbReference type="Proteomes" id="UP001597295">
    <property type="component" value="Unassembled WGS sequence"/>
</dbReference>
<dbReference type="EMBL" id="JBHUIP010000001">
    <property type="protein sequence ID" value="MFD2261338.1"/>
    <property type="molecule type" value="Genomic_DNA"/>
</dbReference>
<comment type="caution">
    <text evidence="5">The sequence shown here is derived from an EMBL/GenBank/DDBJ whole genome shotgun (WGS) entry which is preliminary data.</text>
</comment>
<keyword evidence="6" id="KW-1185">Reference proteome</keyword>
<comment type="similarity">
    <text evidence="1">Belongs to the acyl coenzyme A hydrolase family.</text>
</comment>
<dbReference type="InterPro" id="IPR006683">
    <property type="entry name" value="Thioestr_dom"/>
</dbReference>
<protein>
    <submittedName>
        <fullName evidence="5">Acyl-CoA thioesterase</fullName>
        <ecNumber evidence="5">3.1.2.20</ecNumber>
    </submittedName>
</protein>
<organism evidence="5 6">
    <name type="scientific">Lacibacterium aquatile</name>
    <dbReference type="NCBI Taxonomy" id="1168082"/>
    <lineage>
        <taxon>Bacteria</taxon>
        <taxon>Pseudomonadati</taxon>
        <taxon>Pseudomonadota</taxon>
        <taxon>Alphaproteobacteria</taxon>
        <taxon>Rhodospirillales</taxon>
        <taxon>Rhodospirillaceae</taxon>
    </lineage>
</organism>
<feature type="domain" description="HotDog ACOT-type" evidence="4">
    <location>
        <begin position="1"/>
        <end position="102"/>
    </location>
</feature>
<dbReference type="PANTHER" id="PTHR11049">
    <property type="entry name" value="ACYL COENZYME A THIOESTER HYDROLASE"/>
    <property type="match status" value="1"/>
</dbReference>
<evidence type="ECO:0000313" key="5">
    <source>
        <dbReference type="EMBL" id="MFD2261338.1"/>
    </source>
</evidence>
<accession>A0ABW5DJT5</accession>
<dbReference type="PANTHER" id="PTHR11049:SF5">
    <property type="entry name" value="ACYL-COA THIOESTER HYDROLASE YCIA"/>
    <property type="match status" value="1"/>
</dbReference>
<sequence>MPADTNPNGDIFGGWLMSQMDIAGATVAIRRAAGRVVTVAVEAMTFLKPVHVGDVVSFHATITREGRTSMVVCIVAYARRNRGAEEEKVTEGTFTYVAIDEDRKPRPLPQAVG</sequence>
<dbReference type="SUPFAM" id="SSF54637">
    <property type="entry name" value="Thioesterase/thiol ester dehydrase-isomerase"/>
    <property type="match status" value="1"/>
</dbReference>
<dbReference type="PROSITE" id="PS51770">
    <property type="entry name" value="HOTDOG_ACOT"/>
    <property type="match status" value="1"/>
</dbReference>
<name>A0ABW5DJT5_9PROT</name>
<evidence type="ECO:0000259" key="4">
    <source>
        <dbReference type="PROSITE" id="PS51770"/>
    </source>
</evidence>
<dbReference type="Pfam" id="PF03061">
    <property type="entry name" value="4HBT"/>
    <property type="match status" value="1"/>
</dbReference>
<evidence type="ECO:0000313" key="6">
    <source>
        <dbReference type="Proteomes" id="UP001597295"/>
    </source>
</evidence>
<reference evidence="6" key="1">
    <citation type="journal article" date="2019" name="Int. J. Syst. Evol. Microbiol.">
        <title>The Global Catalogue of Microorganisms (GCM) 10K type strain sequencing project: providing services to taxonomists for standard genome sequencing and annotation.</title>
        <authorList>
            <consortium name="The Broad Institute Genomics Platform"/>
            <consortium name="The Broad Institute Genome Sequencing Center for Infectious Disease"/>
            <person name="Wu L."/>
            <person name="Ma J."/>
        </authorList>
    </citation>
    <scope>NUCLEOTIDE SEQUENCE [LARGE SCALE GENOMIC DNA]</scope>
    <source>
        <strain evidence="6">CGMCC 1.19062</strain>
    </source>
</reference>
<dbReference type="RefSeq" id="WP_379874492.1">
    <property type="nucleotide sequence ID" value="NZ_JBHUIP010000001.1"/>
</dbReference>
<proteinExistence type="inferred from homology"/>
<dbReference type="InterPro" id="IPR029069">
    <property type="entry name" value="HotDog_dom_sf"/>
</dbReference>
<evidence type="ECO:0000256" key="2">
    <source>
        <dbReference type="ARBA" id="ARBA00022801"/>
    </source>
</evidence>
<gene>
    <name evidence="5" type="ORF">ACFSM5_00465</name>
</gene>
<keyword evidence="2 3" id="KW-0378">Hydrolase</keyword>
<dbReference type="GO" id="GO:0047617">
    <property type="term" value="F:fatty acyl-CoA hydrolase activity"/>
    <property type="evidence" value="ECO:0007669"/>
    <property type="project" value="UniProtKB-EC"/>
</dbReference>
<dbReference type="CDD" id="cd03442">
    <property type="entry name" value="BFIT_BACH"/>
    <property type="match status" value="1"/>
</dbReference>
<dbReference type="InterPro" id="IPR033120">
    <property type="entry name" value="HOTDOG_ACOT"/>
</dbReference>
<dbReference type="EC" id="3.1.2.20" evidence="5"/>
<evidence type="ECO:0000256" key="3">
    <source>
        <dbReference type="PROSITE-ProRule" id="PRU01106"/>
    </source>
</evidence>
<dbReference type="Gene3D" id="3.10.129.10">
    <property type="entry name" value="Hotdog Thioesterase"/>
    <property type="match status" value="1"/>
</dbReference>
<dbReference type="InterPro" id="IPR040170">
    <property type="entry name" value="Cytosol_ACT"/>
</dbReference>
<evidence type="ECO:0000256" key="1">
    <source>
        <dbReference type="ARBA" id="ARBA00010458"/>
    </source>
</evidence>